<reference evidence="3 4" key="1">
    <citation type="journal article" date="2018" name="PLoS ONE">
        <title>The draft genome of Kipferlia bialata reveals reductive genome evolution in fornicate parasites.</title>
        <authorList>
            <person name="Tanifuji G."/>
            <person name="Takabayashi S."/>
            <person name="Kume K."/>
            <person name="Takagi M."/>
            <person name="Nakayama T."/>
            <person name="Kamikawa R."/>
            <person name="Inagaki Y."/>
            <person name="Hashimoto T."/>
        </authorList>
    </citation>
    <scope>NUCLEOTIDE SEQUENCE [LARGE SCALE GENOMIC DNA]</scope>
    <source>
        <strain evidence="3">NY0173</strain>
    </source>
</reference>
<feature type="region of interest" description="Disordered" evidence="2">
    <location>
        <begin position="567"/>
        <end position="691"/>
    </location>
</feature>
<feature type="compositionally biased region" description="Basic residues" evidence="2">
    <location>
        <begin position="279"/>
        <end position="290"/>
    </location>
</feature>
<feature type="region of interest" description="Disordered" evidence="2">
    <location>
        <begin position="492"/>
        <end position="542"/>
    </location>
</feature>
<evidence type="ECO:0000256" key="2">
    <source>
        <dbReference type="SAM" id="MobiDB-lite"/>
    </source>
</evidence>
<proteinExistence type="predicted"/>
<feature type="compositionally biased region" description="Polar residues" evidence="2">
    <location>
        <begin position="763"/>
        <end position="783"/>
    </location>
</feature>
<comment type="caution">
    <text evidence="3">The sequence shown here is derived from an EMBL/GenBank/DDBJ whole genome shotgun (WGS) entry which is preliminary data.</text>
</comment>
<feature type="compositionally biased region" description="Acidic residues" evidence="2">
    <location>
        <begin position="399"/>
        <end position="413"/>
    </location>
</feature>
<feature type="region of interest" description="Disordered" evidence="2">
    <location>
        <begin position="731"/>
        <end position="783"/>
    </location>
</feature>
<keyword evidence="4" id="KW-1185">Reference proteome</keyword>
<feature type="region of interest" description="Disordered" evidence="2">
    <location>
        <begin position="256"/>
        <end position="472"/>
    </location>
</feature>
<feature type="region of interest" description="Disordered" evidence="2">
    <location>
        <begin position="1"/>
        <end position="175"/>
    </location>
</feature>
<feature type="compositionally biased region" description="Low complexity" evidence="2">
    <location>
        <begin position="675"/>
        <end position="691"/>
    </location>
</feature>
<evidence type="ECO:0000313" key="4">
    <source>
        <dbReference type="Proteomes" id="UP000265618"/>
    </source>
</evidence>
<dbReference type="EMBL" id="BDIP01002602">
    <property type="protein sequence ID" value="GIQ86543.1"/>
    <property type="molecule type" value="Genomic_DNA"/>
</dbReference>
<name>A0A9K3D2C7_9EUKA</name>
<feature type="compositionally biased region" description="Basic and acidic residues" evidence="2">
    <location>
        <begin position="328"/>
        <end position="351"/>
    </location>
</feature>
<sequence>MYKFRPSKRSQGYRNRKSTSELQASFMHKFTPSKAYQDRMAGTADANSVTDTPTRPPVTPSADVLALESMIDSRRQRDALEHQRYRHRHGVLREASDSPVSVDPSSPLVEESPAPPHPKSRSRRQGSADQSMGYSVAAGDDSLFGTPSHTTEREGCTEGGLVGEEYSGERERGEEFQLDLSTTLDTPQVIPDMHASAGGFSLHGPSPSATGRDTHMGGHSLPPDQFSVFGDECLGENGPNTVFDTRTPGTPGVHWQGGGGTRMPGLRQSLVPPASGLRQRQRPSLRHRRGSGPVGVDSVDGADNEWSPASSFCEGATGPMSYPAIPARAERGRETERPRARAEPRAGRFKCDGTPVPMASQLSQSSPTEREKGSGFEGMSEFGRYGDGCYASDAYPDPYPEEDEGDMEDAEGEETQRGYSARASPSTGFGDSHMYSDDRVRQRDLQRAAEREGGQRGKASRSGGSLDHSSIVEGSDAAWELEGKRGRLRLLDLADTVGTPSSSRPPGYNPRERRDAVSVSSSPASHPSEPSTGDTGVHKGPAVGLEGMLRLTSVIADLNEERMRLQSQLKQRETEGPGSKRVPIDPELSPSPLPTSSTVTDTGSTPWNQVTDTSIDVSMAQGRGSPSLGGDHSEEGQRVPQVVEKTEVRDRHQGRRGQSSCAVSNGRGSRLSMFSTPKTPASSASSGGSGLSVLKKTPVAPASSLRCSLVPLTPAPILRPVSGPARPILRTPSHVADSTPTGHSAYSVRGQGRSERVPIIPSTPASSSVPLRTPKASTVSPATSITTSQLRMRVRTLEAQKQVLERDAAQAREDTLRQSQELVLLKARTAALVKDNGKIAAARDTAVSTLADQLQSLTAERDALATV</sequence>
<accession>A0A9K3D2C7</accession>
<dbReference type="AlphaFoldDB" id="A0A9K3D2C7"/>
<feature type="compositionally biased region" description="Low complexity" evidence="2">
    <location>
        <begin position="517"/>
        <end position="531"/>
    </location>
</feature>
<dbReference type="Proteomes" id="UP000265618">
    <property type="component" value="Unassembled WGS sequence"/>
</dbReference>
<feature type="coiled-coil region" evidence="1">
    <location>
        <begin position="787"/>
        <end position="814"/>
    </location>
</feature>
<feature type="region of interest" description="Disordered" evidence="2">
    <location>
        <begin position="193"/>
        <end position="221"/>
    </location>
</feature>
<protein>
    <submittedName>
        <fullName evidence="3">Uncharacterized protein</fullName>
    </submittedName>
</protein>
<keyword evidence="1" id="KW-0175">Coiled coil</keyword>
<gene>
    <name evidence="3" type="ORF">KIPB_008418</name>
</gene>
<feature type="compositionally biased region" description="Polar residues" evidence="2">
    <location>
        <begin position="656"/>
        <end position="667"/>
    </location>
</feature>
<feature type="compositionally biased region" description="Low complexity" evidence="2">
    <location>
        <begin position="97"/>
        <end position="112"/>
    </location>
</feature>
<feature type="compositionally biased region" description="Low complexity" evidence="2">
    <location>
        <begin position="585"/>
        <end position="602"/>
    </location>
</feature>
<feature type="compositionally biased region" description="Polar residues" evidence="2">
    <location>
        <begin position="603"/>
        <end position="616"/>
    </location>
</feature>
<organism evidence="3 4">
    <name type="scientific">Kipferlia bialata</name>
    <dbReference type="NCBI Taxonomy" id="797122"/>
    <lineage>
        <taxon>Eukaryota</taxon>
        <taxon>Metamonada</taxon>
        <taxon>Carpediemonas-like organisms</taxon>
        <taxon>Kipferlia</taxon>
    </lineage>
</organism>
<evidence type="ECO:0000313" key="3">
    <source>
        <dbReference type="EMBL" id="GIQ86543.1"/>
    </source>
</evidence>
<feature type="compositionally biased region" description="Basic and acidic residues" evidence="2">
    <location>
        <begin position="434"/>
        <end position="455"/>
    </location>
</feature>
<feature type="compositionally biased region" description="Basic and acidic residues" evidence="2">
    <location>
        <begin position="71"/>
        <end position="83"/>
    </location>
</feature>
<evidence type="ECO:0000256" key="1">
    <source>
        <dbReference type="SAM" id="Coils"/>
    </source>
</evidence>
<feature type="non-terminal residue" evidence="3">
    <location>
        <position position="867"/>
    </location>
</feature>